<dbReference type="Pfam" id="PF08623">
    <property type="entry name" value="TIP120"/>
    <property type="match status" value="1"/>
</dbReference>
<evidence type="ECO:0000259" key="5">
    <source>
        <dbReference type="Pfam" id="PF08623"/>
    </source>
</evidence>
<evidence type="ECO:0000256" key="4">
    <source>
        <dbReference type="SAM" id="MobiDB-lite"/>
    </source>
</evidence>
<dbReference type="Gene3D" id="1.25.10.10">
    <property type="entry name" value="Leucine-rich Repeat Variant"/>
    <property type="match status" value="1"/>
</dbReference>
<keyword evidence="7" id="KW-1185">Reference proteome</keyword>
<feature type="domain" description="TATA-binding protein interacting (TIP20)" evidence="5">
    <location>
        <begin position="1167"/>
        <end position="1336"/>
    </location>
</feature>
<reference evidence="7" key="1">
    <citation type="submission" date="2017-03" db="EMBL/GenBank/DDBJ databases">
        <authorList>
            <person name="Sharma R."/>
            <person name="Thines M."/>
        </authorList>
    </citation>
    <scope>NUCLEOTIDE SEQUENCE [LARGE SCALE GENOMIC DNA]</scope>
</reference>
<accession>A0A1W5D088</accession>
<organism evidence="6 7">
    <name type="scientific">Lasallia pustulata</name>
    <dbReference type="NCBI Taxonomy" id="136370"/>
    <lineage>
        <taxon>Eukaryota</taxon>
        <taxon>Fungi</taxon>
        <taxon>Dikarya</taxon>
        <taxon>Ascomycota</taxon>
        <taxon>Pezizomycotina</taxon>
        <taxon>Lecanoromycetes</taxon>
        <taxon>OSLEUM clade</taxon>
        <taxon>Umbilicariomycetidae</taxon>
        <taxon>Umbilicariales</taxon>
        <taxon>Umbilicariaceae</taxon>
        <taxon>Lasallia</taxon>
    </lineage>
</organism>
<dbReference type="PANTHER" id="PTHR12696">
    <property type="entry name" value="TIP120"/>
    <property type="match status" value="1"/>
</dbReference>
<dbReference type="InterPro" id="IPR016024">
    <property type="entry name" value="ARM-type_fold"/>
</dbReference>
<dbReference type="InterPro" id="IPR011989">
    <property type="entry name" value="ARM-like"/>
</dbReference>
<proteinExistence type="inferred from homology"/>
<dbReference type="SUPFAM" id="SSF48371">
    <property type="entry name" value="ARM repeat"/>
    <property type="match status" value="1"/>
</dbReference>
<dbReference type="GO" id="GO:0010265">
    <property type="term" value="P:SCF complex assembly"/>
    <property type="evidence" value="ECO:0007669"/>
    <property type="project" value="InterPro"/>
</dbReference>
<feature type="region of interest" description="Disordered" evidence="4">
    <location>
        <begin position="373"/>
        <end position="410"/>
    </location>
</feature>
<name>A0A1W5D088_9LECA</name>
<keyword evidence="3" id="KW-0833">Ubl conjugation pathway</keyword>
<dbReference type="Pfam" id="PF25782">
    <property type="entry name" value="TPR_CAND1"/>
    <property type="match status" value="1"/>
</dbReference>
<evidence type="ECO:0000256" key="3">
    <source>
        <dbReference type="ARBA" id="ARBA00022786"/>
    </source>
</evidence>
<dbReference type="InterPro" id="IPR013932">
    <property type="entry name" value="TATA-bd_TIP120"/>
</dbReference>
<evidence type="ECO:0000256" key="1">
    <source>
        <dbReference type="ARBA" id="ARBA00007657"/>
    </source>
</evidence>
<dbReference type="Proteomes" id="UP000192927">
    <property type="component" value="Unassembled WGS sequence"/>
</dbReference>
<dbReference type="EMBL" id="FWEW01001082">
    <property type="protein sequence ID" value="SLM36440.1"/>
    <property type="molecule type" value="Genomic_DNA"/>
</dbReference>
<sequence>MSSAVPQHPTANNVAALLPKLNDADSDLRYMSLNDLYSILNAGSQNFLLSDYNTCARTIDGLLRTIDDQNGEVQNQAIKCLGPLAHKVPPELLAPLIEKLSNLKTTNSVDNSIPATALRTLIISFPRPVPAIPPSKPTQDAYSAISKVLIPRLVGYVVITHGIRNPPNPPPGLLEDRPERGVDSDAIDVLTEVVRCFGPMLQDAEKKALQRAIVKILDNERTGSIIKKKAVIAISILAVYLSDALLSTFVSDTIEGFRNTHLTLTKRRLLISMVGSLARSVPQRLGPYLKTLAPFVLSALSQQEYEDSLDEIGEDGSQNPEIEDVREAALVTLDSFLSSCSAEMRLYTEEAIEAALRYISYDPGLAILEDDEEMGGTQDVDEEDDGNGSDGLDGEDDDFEEEEGMSDDDNVSWKVRRCAAKVLYTIISTRGSGDLLENGTLYEKVAPALIRCFKEREENVRLEILTTLASLVRKTGEGVTLPISSGTDGGYVSASQTTYSRKRRRGGSDANLFDTHGAFSSSMGASSPAVSPPPVSGPRADLARLSSPIIRGVAKLLKQSSLPTKQAGITLLRDMVTVQHGGLSDQLSQLSDPIIDAIKTSSALAGGSTTTSTGGAASATGSSLRIEALQLVSVICDTHSSRLIVPYVGGLTMAVIAAVKDKYYKVASEAICTAESLVMVITPPRSAGIEQQHQMYLGNLFDVILDRITSHDADFEVRQRAMHALGVLLARTSATTDARLLSATKRSSALDVLYDRLKNETTRIAAVGAIDSVAASTTEKDGLKTDWVRNVSLELGAQLRKSDRILRGASLAALKNIVTNRVALANLDDRTVRGLVEMLLPLLNANDLSLLGLALVVLANLVKRNPKRVVDSKLDSALCTVVLAPLGGGVLDAFLVLVSAIGEQGVGGPLMQGFLKNVGVTGEPAIVGKAIGALLVSGGFTVGVKLEDFAAELQSAQDDQRKCLALSTLGEAAFRLGTASSLRPTIFITHFKSKSERVPRAAAVALGRAGAGNVPLYLPVILKDMDKSGETQYLLLHSIKEILQNASKTRTDLSPYTKEIWKRLLATSQAEDNKAVGAECIGRLAIIEPGTFLPLLQGYLQDPMPTVRGMVIQAVRFTLGDSDENFDEVLRPNLIGMLKTMLDDINLENRRLALTTLNSATHNRPHIILPHLAQLLPLVMKESKIKPELVREVQMGPFKHKVDDGLEIRKSAYETLYALMQSAFSRINPVDLYDRVIAGLEDEHDIKVLCNLMLTKLITLDPEETVRRLDSIAERFRTILAFKPKETAVKQEVEKAQEASKGVLRVTVILHNAFPASVGPAASACGQAWTGYWEWVAKDYKAPLLAMEQEVKNQNS</sequence>
<dbReference type="InterPro" id="IPR039852">
    <property type="entry name" value="CAND1/CAND2"/>
</dbReference>
<comment type="similarity">
    <text evidence="1">Belongs to the CAND family.</text>
</comment>
<evidence type="ECO:0000256" key="2">
    <source>
        <dbReference type="ARBA" id="ARBA00022737"/>
    </source>
</evidence>
<protein>
    <submittedName>
        <fullName evidence="6">TATA-binding protein interacting (TIP20)</fullName>
    </submittedName>
</protein>
<keyword evidence="2" id="KW-0677">Repeat</keyword>
<evidence type="ECO:0000313" key="6">
    <source>
        <dbReference type="EMBL" id="SLM36440.1"/>
    </source>
</evidence>
<evidence type="ECO:0000313" key="7">
    <source>
        <dbReference type="Proteomes" id="UP000192927"/>
    </source>
</evidence>